<dbReference type="PROSITE" id="PS50206">
    <property type="entry name" value="RHODANESE_3"/>
    <property type="match status" value="1"/>
</dbReference>
<evidence type="ECO:0000259" key="1">
    <source>
        <dbReference type="PROSITE" id="PS50206"/>
    </source>
</evidence>
<sequence length="131" mass="15077">MKLLSAQHVFMFTLFLAFFPLDVMAQEIQLLDSQEFQTAMETKRDIQLLDVRTPEEFANGHLKNALNIDISQTTFITEAEKLDLEKPIYLYCQSGKRSARAAIILKDIGFKEIYDMEGGFSNWDANGFEKE</sequence>
<dbReference type="EMBL" id="JAUGQQ010000006">
    <property type="protein sequence ID" value="MDN3724859.1"/>
    <property type="molecule type" value="Genomic_DNA"/>
</dbReference>
<feature type="domain" description="Rhodanese" evidence="1">
    <location>
        <begin position="42"/>
        <end position="131"/>
    </location>
</feature>
<name>A0ABT8DJ84_9FLAO</name>
<keyword evidence="3" id="KW-1185">Reference proteome</keyword>
<dbReference type="SUPFAM" id="SSF52821">
    <property type="entry name" value="Rhodanese/Cell cycle control phosphatase"/>
    <property type="match status" value="1"/>
</dbReference>
<dbReference type="InterPro" id="IPR001763">
    <property type="entry name" value="Rhodanese-like_dom"/>
</dbReference>
<dbReference type="InterPro" id="IPR036873">
    <property type="entry name" value="Rhodanese-like_dom_sf"/>
</dbReference>
<gene>
    <name evidence="2" type="ORF">QRD02_10730</name>
</gene>
<dbReference type="PANTHER" id="PTHR43031">
    <property type="entry name" value="FAD-DEPENDENT OXIDOREDUCTASE"/>
    <property type="match status" value="1"/>
</dbReference>
<comment type="caution">
    <text evidence="2">The sequence shown here is derived from an EMBL/GenBank/DDBJ whole genome shotgun (WGS) entry which is preliminary data.</text>
</comment>
<accession>A0ABT8DJ84</accession>
<evidence type="ECO:0000313" key="2">
    <source>
        <dbReference type="EMBL" id="MDN3724859.1"/>
    </source>
</evidence>
<evidence type="ECO:0000313" key="3">
    <source>
        <dbReference type="Proteomes" id="UP001244787"/>
    </source>
</evidence>
<dbReference type="Proteomes" id="UP001244787">
    <property type="component" value="Unassembled WGS sequence"/>
</dbReference>
<dbReference type="Pfam" id="PF00581">
    <property type="entry name" value="Rhodanese"/>
    <property type="match status" value="1"/>
</dbReference>
<proteinExistence type="predicted"/>
<protein>
    <submittedName>
        <fullName evidence="2">Rhodanese-like domain-containing protein</fullName>
    </submittedName>
</protein>
<organism evidence="2 3">
    <name type="scientific">Aequorivita aurantiaca</name>
    <dbReference type="NCBI Taxonomy" id="3053356"/>
    <lineage>
        <taxon>Bacteria</taxon>
        <taxon>Pseudomonadati</taxon>
        <taxon>Bacteroidota</taxon>
        <taxon>Flavobacteriia</taxon>
        <taxon>Flavobacteriales</taxon>
        <taxon>Flavobacteriaceae</taxon>
        <taxon>Aequorivita</taxon>
    </lineage>
</organism>
<reference evidence="2 3" key="1">
    <citation type="submission" date="2023-06" db="EMBL/GenBank/DDBJ databases">
        <authorList>
            <person name="Ye Y.-Q."/>
            <person name="Du Z.-J."/>
        </authorList>
    </citation>
    <scope>NUCLEOTIDE SEQUENCE [LARGE SCALE GENOMIC DNA]</scope>
    <source>
        <strain evidence="2 3">SDUM287046</strain>
    </source>
</reference>
<dbReference type="Gene3D" id="3.40.250.10">
    <property type="entry name" value="Rhodanese-like domain"/>
    <property type="match status" value="1"/>
</dbReference>
<dbReference type="PANTHER" id="PTHR43031:SF18">
    <property type="entry name" value="RHODANESE-RELATED SULFURTRANSFERASES"/>
    <property type="match status" value="1"/>
</dbReference>
<dbReference type="CDD" id="cd00158">
    <property type="entry name" value="RHOD"/>
    <property type="match status" value="1"/>
</dbReference>
<dbReference type="InterPro" id="IPR050229">
    <property type="entry name" value="GlpE_sulfurtransferase"/>
</dbReference>
<dbReference type="SMART" id="SM00450">
    <property type="entry name" value="RHOD"/>
    <property type="match status" value="1"/>
</dbReference>